<name>A0A6G9YW85_9NOCA</name>
<keyword evidence="3" id="KW-0482">Metalloprotease</keyword>
<dbReference type="GO" id="GO:0004175">
    <property type="term" value="F:endopeptidase activity"/>
    <property type="evidence" value="ECO:0007669"/>
    <property type="project" value="UniProtKB-ARBA"/>
</dbReference>
<feature type="transmembrane region" description="Helical" evidence="1">
    <location>
        <begin position="61"/>
        <end position="82"/>
    </location>
</feature>
<dbReference type="GO" id="GO:0006508">
    <property type="term" value="P:proteolysis"/>
    <property type="evidence" value="ECO:0007669"/>
    <property type="project" value="UniProtKB-KW"/>
</dbReference>
<evidence type="ECO:0000313" key="3">
    <source>
        <dbReference type="EMBL" id="QIS17472.1"/>
    </source>
</evidence>
<proteinExistence type="predicted"/>
<dbReference type="GO" id="GO:0080120">
    <property type="term" value="P:CAAX-box protein maturation"/>
    <property type="evidence" value="ECO:0007669"/>
    <property type="project" value="UniProtKB-ARBA"/>
</dbReference>
<dbReference type="GO" id="GO:0008237">
    <property type="term" value="F:metallopeptidase activity"/>
    <property type="evidence" value="ECO:0007669"/>
    <property type="project" value="UniProtKB-KW"/>
</dbReference>
<evidence type="ECO:0000259" key="2">
    <source>
        <dbReference type="Pfam" id="PF02517"/>
    </source>
</evidence>
<evidence type="ECO:0000313" key="4">
    <source>
        <dbReference type="Proteomes" id="UP000500953"/>
    </source>
</evidence>
<dbReference type="Pfam" id="PF02517">
    <property type="entry name" value="Rce1-like"/>
    <property type="match status" value="1"/>
</dbReference>
<organism evidence="3 4">
    <name type="scientific">Nocardia terpenica</name>
    <dbReference type="NCBI Taxonomy" id="455432"/>
    <lineage>
        <taxon>Bacteria</taxon>
        <taxon>Bacillati</taxon>
        <taxon>Actinomycetota</taxon>
        <taxon>Actinomycetes</taxon>
        <taxon>Mycobacteriales</taxon>
        <taxon>Nocardiaceae</taxon>
        <taxon>Nocardia</taxon>
    </lineage>
</organism>
<keyword evidence="3" id="KW-0645">Protease</keyword>
<keyword evidence="1" id="KW-0812">Transmembrane</keyword>
<dbReference type="InterPro" id="IPR003675">
    <property type="entry name" value="Rce1/LyrA-like_dom"/>
</dbReference>
<gene>
    <name evidence="3" type="ORF">F6W96_03275</name>
</gene>
<keyword evidence="1" id="KW-0472">Membrane</keyword>
<evidence type="ECO:0000256" key="1">
    <source>
        <dbReference type="SAM" id="Phobius"/>
    </source>
</evidence>
<dbReference type="Proteomes" id="UP000500953">
    <property type="component" value="Chromosome"/>
</dbReference>
<keyword evidence="3" id="KW-0378">Hydrolase</keyword>
<sequence length="223" mass="23801">MRGRDAAAEVVVATALPLLWSNLLLPRLRLGMRGRTAATTAFATAYGLAFRARPHWHSPRGLATGLLAATTITAGYAAALALPPLRTKLAEFAARTPEVTPTEWVTLHIPLGTVYSEELIFRATLDPLLSRTTGRYAKFLAPMAFGLWHITPARSAGDNPAIAVAATTLGGAILSHLRRRADNSTTAPALLHLALNAGGVLTPRLARRGSMDREACRNVRAGR</sequence>
<keyword evidence="1" id="KW-1133">Transmembrane helix</keyword>
<reference evidence="3 4" key="1">
    <citation type="journal article" date="2019" name="ACS Chem. Biol.">
        <title>Identification and Mobilization of a Cryptic Antibiotic Biosynthesis Gene Locus from a Human-Pathogenic Nocardia Isolate.</title>
        <authorList>
            <person name="Herisse M."/>
            <person name="Ishida K."/>
            <person name="Porter J.L."/>
            <person name="Howden B."/>
            <person name="Hertweck C."/>
            <person name="Stinear T.P."/>
            <person name="Pidot S.J."/>
        </authorList>
    </citation>
    <scope>NUCLEOTIDE SEQUENCE [LARGE SCALE GENOMIC DNA]</scope>
    <source>
        <strain evidence="3 4">AUSMDU00012715</strain>
    </source>
</reference>
<dbReference type="EMBL" id="CP046173">
    <property type="protein sequence ID" value="QIS17472.1"/>
    <property type="molecule type" value="Genomic_DNA"/>
</dbReference>
<feature type="domain" description="CAAX prenyl protease 2/Lysostaphin resistance protein A-like" evidence="2">
    <location>
        <begin position="105"/>
        <end position="197"/>
    </location>
</feature>
<dbReference type="AlphaFoldDB" id="A0A6G9YW85"/>
<accession>A0A6G9YW85</accession>
<protein>
    <submittedName>
        <fullName evidence="3">CPBP family intramembrane metalloprotease</fullName>
    </submittedName>
</protein>
<dbReference type="RefSeq" id="WP_167484869.1">
    <property type="nucleotide sequence ID" value="NZ_CP046173.1"/>
</dbReference>